<name>A0A553PSJ2_TIGCA</name>
<proteinExistence type="inferred from homology"/>
<evidence type="ECO:0000256" key="4">
    <source>
        <dbReference type="SAM" id="MobiDB-lite"/>
    </source>
</evidence>
<feature type="compositionally biased region" description="Low complexity" evidence="4">
    <location>
        <begin position="99"/>
        <end position="110"/>
    </location>
</feature>
<dbReference type="GO" id="GO:0032006">
    <property type="term" value="P:regulation of TOR signaling"/>
    <property type="evidence" value="ECO:0007669"/>
    <property type="project" value="TreeGrafter"/>
</dbReference>
<organism evidence="5 6">
    <name type="scientific">Tigriopus californicus</name>
    <name type="common">Marine copepod</name>
    <dbReference type="NCBI Taxonomy" id="6832"/>
    <lineage>
        <taxon>Eukaryota</taxon>
        <taxon>Metazoa</taxon>
        <taxon>Ecdysozoa</taxon>
        <taxon>Arthropoda</taxon>
        <taxon>Crustacea</taxon>
        <taxon>Multicrustacea</taxon>
        <taxon>Hexanauplia</taxon>
        <taxon>Copepoda</taxon>
        <taxon>Harpacticoida</taxon>
        <taxon>Harpacticidae</taxon>
        <taxon>Tigriopus</taxon>
    </lineage>
</organism>
<evidence type="ECO:0000313" key="5">
    <source>
        <dbReference type="EMBL" id="TRY80653.1"/>
    </source>
</evidence>
<dbReference type="PANTHER" id="PTHR12478:SF16">
    <property type="entry name" value="PROTEIN CHARYBDE-RELATED"/>
    <property type="match status" value="1"/>
</dbReference>
<comment type="similarity">
    <text evidence="2">Belongs to the DDIT4 family.</text>
</comment>
<dbReference type="InterPro" id="IPR038281">
    <property type="entry name" value="RTP801-like_C_sf"/>
</dbReference>
<dbReference type="Pfam" id="PF07809">
    <property type="entry name" value="RTP801_C"/>
    <property type="match status" value="1"/>
</dbReference>
<feature type="compositionally biased region" description="Polar residues" evidence="4">
    <location>
        <begin position="51"/>
        <end position="65"/>
    </location>
</feature>
<reference evidence="5 6" key="1">
    <citation type="journal article" date="2018" name="Nat. Ecol. Evol.">
        <title>Genomic signatures of mitonuclear coevolution across populations of Tigriopus californicus.</title>
        <authorList>
            <person name="Barreto F.S."/>
            <person name="Watson E.T."/>
            <person name="Lima T.G."/>
            <person name="Willett C.S."/>
            <person name="Edmands S."/>
            <person name="Li W."/>
            <person name="Burton R.S."/>
        </authorList>
    </citation>
    <scope>NUCLEOTIDE SEQUENCE [LARGE SCALE GENOMIC DNA]</scope>
    <source>
        <strain evidence="5 6">San Diego</strain>
    </source>
</reference>
<dbReference type="PANTHER" id="PTHR12478">
    <property type="entry name" value="DNA-DAMAGE-INDUCIBLE TRANSCRIPT 4 PROTEIN DDIT4"/>
    <property type="match status" value="1"/>
</dbReference>
<dbReference type="GO" id="GO:0005737">
    <property type="term" value="C:cytoplasm"/>
    <property type="evidence" value="ECO:0007669"/>
    <property type="project" value="UniProtKB-SubCell"/>
</dbReference>
<accession>A0A553PSJ2</accession>
<sequence>MSYTSFEGYFCQGQSNHPLLNSSSGTNGSILAGTPTFQFDADEDLRWTQSSLQAHPKSSTTNQHNQTHHSSRGAFSAITGMSPSLGVPPMDAFFWMEAPTHPSTSTPISSEGGSPTNGPSRIRKRHFSLEEYQDMDDSSNSNDSGIFSRNSNMILEENPRALGSLSDLNVFKSFMNDMSYGEDALSMDFDKSMDDEHLKDLERRILQVIEEAREANKFGLEFPPGLLDIVTGHILQEAAGEPYGLKGCVLKIQYEGQTALHRVATLVCDPNTLSTFELTLTFRQAQASWGKRMARRLSFSLSIADYPVSTSYKLVKKRSYRQGEIELVS</sequence>
<evidence type="ECO:0000256" key="3">
    <source>
        <dbReference type="ARBA" id="ARBA00022490"/>
    </source>
</evidence>
<dbReference type="GO" id="GO:0009968">
    <property type="term" value="P:negative regulation of signal transduction"/>
    <property type="evidence" value="ECO:0007669"/>
    <property type="project" value="InterPro"/>
</dbReference>
<gene>
    <name evidence="5" type="ORF">TCAL_06505</name>
</gene>
<keyword evidence="6" id="KW-1185">Reference proteome</keyword>
<evidence type="ECO:0000256" key="1">
    <source>
        <dbReference type="ARBA" id="ARBA00004496"/>
    </source>
</evidence>
<comment type="subcellular location">
    <subcellularLocation>
        <location evidence="1">Cytoplasm</location>
    </subcellularLocation>
</comment>
<feature type="region of interest" description="Disordered" evidence="4">
    <location>
        <begin position="97"/>
        <end position="122"/>
    </location>
</feature>
<evidence type="ECO:0000256" key="2">
    <source>
        <dbReference type="ARBA" id="ARBA00010670"/>
    </source>
</evidence>
<evidence type="ECO:0000313" key="6">
    <source>
        <dbReference type="Proteomes" id="UP000318571"/>
    </source>
</evidence>
<dbReference type="GO" id="GO:0006915">
    <property type="term" value="P:apoptotic process"/>
    <property type="evidence" value="ECO:0007669"/>
    <property type="project" value="TreeGrafter"/>
</dbReference>
<dbReference type="EMBL" id="VCGU01000001">
    <property type="protein sequence ID" value="TRY80653.1"/>
    <property type="molecule type" value="Genomic_DNA"/>
</dbReference>
<keyword evidence="3" id="KW-0963">Cytoplasm</keyword>
<dbReference type="OrthoDB" id="10018535at2759"/>
<dbReference type="InterPro" id="IPR012918">
    <property type="entry name" value="RTP801-like"/>
</dbReference>
<protein>
    <submittedName>
        <fullName evidence="5">Uncharacterized protein</fullName>
    </submittedName>
</protein>
<feature type="region of interest" description="Disordered" evidence="4">
    <location>
        <begin position="51"/>
        <end position="71"/>
    </location>
</feature>
<dbReference type="Gene3D" id="3.90.470.40">
    <property type="entry name" value="RTP801-like"/>
    <property type="match status" value="1"/>
</dbReference>
<dbReference type="Proteomes" id="UP000318571">
    <property type="component" value="Chromosome 12"/>
</dbReference>
<dbReference type="AlphaFoldDB" id="A0A553PSJ2"/>
<comment type="caution">
    <text evidence="5">The sequence shown here is derived from an EMBL/GenBank/DDBJ whole genome shotgun (WGS) entry which is preliminary data.</text>
</comment>